<sequence length="64" mass="7063">MDPKEQAEALAAQILDSTRQRLESLESRPTPEHVAVFDALHQELSGMLGALDHDTDGRQRPPVS</sequence>
<evidence type="ECO:0000313" key="2">
    <source>
        <dbReference type="Proteomes" id="UP000536604"/>
    </source>
</evidence>
<comment type="caution">
    <text evidence="1">The sequence shown here is derived from an EMBL/GenBank/DDBJ whole genome shotgun (WGS) entry which is preliminary data.</text>
</comment>
<accession>A0A841IU89</accession>
<dbReference type="RefSeq" id="WP_184290196.1">
    <property type="nucleotide sequence ID" value="NZ_JACHJO010000004.1"/>
</dbReference>
<dbReference type="AlphaFoldDB" id="A0A841IU89"/>
<protein>
    <submittedName>
        <fullName evidence="1">Uncharacterized protein</fullName>
    </submittedName>
</protein>
<dbReference type="Proteomes" id="UP000536604">
    <property type="component" value="Unassembled WGS sequence"/>
</dbReference>
<organism evidence="1 2">
    <name type="scientific">Nocardiopsis algeriensis</name>
    <dbReference type="NCBI Taxonomy" id="1478215"/>
    <lineage>
        <taxon>Bacteria</taxon>
        <taxon>Bacillati</taxon>
        <taxon>Actinomycetota</taxon>
        <taxon>Actinomycetes</taxon>
        <taxon>Streptosporangiales</taxon>
        <taxon>Nocardiopsidaceae</taxon>
        <taxon>Nocardiopsis</taxon>
    </lineage>
</organism>
<evidence type="ECO:0000313" key="1">
    <source>
        <dbReference type="EMBL" id="MBB6119801.1"/>
    </source>
</evidence>
<name>A0A841IU89_9ACTN</name>
<proteinExistence type="predicted"/>
<reference evidence="1 2" key="1">
    <citation type="submission" date="2020-08" db="EMBL/GenBank/DDBJ databases">
        <title>Genomic Encyclopedia of Type Strains, Phase III (KMG-III): the genomes of soil and plant-associated and newly described type strains.</title>
        <authorList>
            <person name="Whitman W."/>
        </authorList>
    </citation>
    <scope>NUCLEOTIDE SEQUENCE [LARGE SCALE GENOMIC DNA]</scope>
    <source>
        <strain evidence="1 2">CECT 8712</strain>
    </source>
</reference>
<gene>
    <name evidence="1" type="ORF">FHS13_001750</name>
</gene>
<dbReference type="EMBL" id="JACHJO010000004">
    <property type="protein sequence ID" value="MBB6119801.1"/>
    <property type="molecule type" value="Genomic_DNA"/>
</dbReference>
<keyword evidence="2" id="KW-1185">Reference proteome</keyword>